<reference evidence="1 2" key="1">
    <citation type="journal article" date="1998" name="Science">
        <title>Genome sequence of the nematode C. elegans: a platform for investigating biology.</title>
        <authorList>
            <consortium name="The C. elegans sequencing consortium"/>
            <person name="Sulson J.E."/>
            <person name="Waterston R."/>
        </authorList>
    </citation>
    <scope>NUCLEOTIDE SEQUENCE [LARGE SCALE GENOMIC DNA]</scope>
    <source>
        <strain evidence="1 2">Bristol N2</strain>
    </source>
</reference>
<feature type="non-terminal residue" evidence="1">
    <location>
        <position position="1"/>
    </location>
</feature>
<dbReference type="Proteomes" id="UP000001940">
    <property type="component" value="Chromosome II"/>
</dbReference>
<dbReference type="GeneID" id="36804978"/>
<evidence type="ECO:0000313" key="3">
    <source>
        <dbReference type="WormBase" id="C09E8.6"/>
    </source>
</evidence>
<keyword evidence="2" id="KW-1185">Reference proteome</keyword>
<dbReference type="OrthoDB" id="5846215at2759"/>
<proteinExistence type="predicted"/>
<dbReference type="AGR" id="WB:WBGene00303037"/>
<sequence>VYSTMPKTP</sequence>
<dbReference type="InParanoid" id="A0A2K5ATQ1"/>
<dbReference type="KEGG" id="cel:CELE_C09E8.6"/>
<gene>
    <name evidence="1 3" type="ORF">C09E8.6</name>
    <name evidence="1" type="ORF">CELE_C09E8.6</name>
</gene>
<evidence type="ECO:0000313" key="1">
    <source>
        <dbReference type="EMBL" id="SPC47285.1"/>
    </source>
</evidence>
<dbReference type="CTD" id="36804978"/>
<evidence type="ECO:0000313" key="2">
    <source>
        <dbReference type="Proteomes" id="UP000001940"/>
    </source>
</evidence>
<name>A0A2K5ATQ1_CAEEL</name>
<organism evidence="1 2">
    <name type="scientific">Caenorhabditis elegans</name>
    <dbReference type="NCBI Taxonomy" id="6239"/>
    <lineage>
        <taxon>Eukaryota</taxon>
        <taxon>Metazoa</taxon>
        <taxon>Ecdysozoa</taxon>
        <taxon>Nematoda</taxon>
        <taxon>Chromadorea</taxon>
        <taxon>Rhabditida</taxon>
        <taxon>Rhabditina</taxon>
        <taxon>Rhabditomorpha</taxon>
        <taxon>Rhabditoidea</taxon>
        <taxon>Rhabditidae</taxon>
        <taxon>Peloderinae</taxon>
        <taxon>Caenorhabditis</taxon>
    </lineage>
</organism>
<protein>
    <submittedName>
        <fullName evidence="1">Uncharacterized protein</fullName>
    </submittedName>
</protein>
<dbReference type="EMBL" id="BX284602">
    <property type="protein sequence ID" value="SPC47285.1"/>
    <property type="molecule type" value="Genomic_DNA"/>
</dbReference>
<dbReference type="RefSeq" id="NP_001348698.1">
    <property type="nucleotide sequence ID" value="NM_001361844.1"/>
</dbReference>
<dbReference type="WormBase" id="C09E8.6">
    <property type="protein sequence ID" value="CE52458"/>
    <property type="gene ID" value="WBGene00303037"/>
</dbReference>
<accession>A0A2K5ATQ1</accession>